<name>A0A1A9X276_9MUSC</name>
<protein>
    <recommendedName>
        <fullName evidence="3">DUF7775 domain-containing protein</fullName>
    </recommendedName>
</protein>
<dbReference type="PANTHER" id="PTHR41152:SF8">
    <property type="entry name" value="AT26438P-RELATED"/>
    <property type="match status" value="1"/>
</dbReference>
<dbReference type="PANTHER" id="PTHR41152">
    <property type="entry name" value="AT26438P-RELATED"/>
    <property type="match status" value="1"/>
</dbReference>
<keyword evidence="2" id="KW-0472">Membrane</keyword>
<dbReference type="VEuPathDB" id="VectorBase:GBRI041611"/>
<feature type="compositionally biased region" description="Polar residues" evidence="1">
    <location>
        <begin position="339"/>
        <end position="349"/>
    </location>
</feature>
<feature type="domain" description="DUF7775" evidence="3">
    <location>
        <begin position="88"/>
        <end position="223"/>
    </location>
</feature>
<evidence type="ECO:0000313" key="5">
    <source>
        <dbReference type="Proteomes" id="UP000091820"/>
    </source>
</evidence>
<feature type="transmembrane region" description="Helical" evidence="2">
    <location>
        <begin position="81"/>
        <end position="108"/>
    </location>
</feature>
<dbReference type="AlphaFoldDB" id="A0A1A9X276"/>
<evidence type="ECO:0000256" key="2">
    <source>
        <dbReference type="SAM" id="Phobius"/>
    </source>
</evidence>
<reference evidence="4" key="2">
    <citation type="submission" date="2020-05" db="UniProtKB">
        <authorList>
            <consortium name="EnsemblMetazoa"/>
        </authorList>
    </citation>
    <scope>IDENTIFICATION</scope>
    <source>
        <strain evidence="4">IAEA</strain>
    </source>
</reference>
<dbReference type="Proteomes" id="UP000091820">
    <property type="component" value="Unassembled WGS sequence"/>
</dbReference>
<sequence>MKSMSSSPPADRINSLIMPRACGRQCLNLTNSCTHLAPPQSRKTLALLLLPANKMLPCTRSRHNGLSRSQALPIYPLHVNFWIVMHLIWCLFKAIEALLSAVCLIIHIQSLNKTQSMPHVIVFCGTYFGFMILSGFGCLGIILNRGTSAINECYMAIAGTLMYFSTSILGMHFAEKDYQLMYLSDFEEPLHPFFNSCKKQSECALVAGFIFLLHAFLALDVMLVHGPEEADEDNENYEATQPIHLYFICLEIHQILERKYPWFREFCTRPSTYRDSTQLSFINFREYDKVGDKARLRAVMSRMSVNGQLHNGSLRRYTRTTAFGRRTVSKSRADRRRTSITSKESTYNM</sequence>
<keyword evidence="2" id="KW-0812">Transmembrane</keyword>
<organism evidence="4 5">
    <name type="scientific">Glossina brevipalpis</name>
    <dbReference type="NCBI Taxonomy" id="37001"/>
    <lineage>
        <taxon>Eukaryota</taxon>
        <taxon>Metazoa</taxon>
        <taxon>Ecdysozoa</taxon>
        <taxon>Arthropoda</taxon>
        <taxon>Hexapoda</taxon>
        <taxon>Insecta</taxon>
        <taxon>Pterygota</taxon>
        <taxon>Neoptera</taxon>
        <taxon>Endopterygota</taxon>
        <taxon>Diptera</taxon>
        <taxon>Brachycera</taxon>
        <taxon>Muscomorpha</taxon>
        <taxon>Hippoboscoidea</taxon>
        <taxon>Glossinidae</taxon>
        <taxon>Glossina</taxon>
    </lineage>
</organism>
<feature type="transmembrane region" description="Helical" evidence="2">
    <location>
        <begin position="154"/>
        <end position="174"/>
    </location>
</feature>
<dbReference type="Pfam" id="PF24985">
    <property type="entry name" value="DUF7775"/>
    <property type="match status" value="1"/>
</dbReference>
<dbReference type="InterPro" id="IPR056677">
    <property type="entry name" value="DUF7775"/>
</dbReference>
<dbReference type="EnsemblMetazoa" id="GBRI041611-RA">
    <property type="protein sequence ID" value="GBRI041611-PA"/>
    <property type="gene ID" value="GBRI041611"/>
</dbReference>
<feature type="region of interest" description="Disordered" evidence="1">
    <location>
        <begin position="325"/>
        <end position="349"/>
    </location>
</feature>
<evidence type="ECO:0000256" key="1">
    <source>
        <dbReference type="SAM" id="MobiDB-lite"/>
    </source>
</evidence>
<feature type="transmembrane region" description="Helical" evidence="2">
    <location>
        <begin position="120"/>
        <end position="142"/>
    </location>
</feature>
<reference evidence="5" key="1">
    <citation type="submission" date="2014-03" db="EMBL/GenBank/DDBJ databases">
        <authorList>
            <person name="Aksoy S."/>
            <person name="Warren W."/>
            <person name="Wilson R.K."/>
        </authorList>
    </citation>
    <scope>NUCLEOTIDE SEQUENCE [LARGE SCALE GENOMIC DNA]</scope>
    <source>
        <strain evidence="5">IAEA</strain>
    </source>
</reference>
<feature type="transmembrane region" description="Helical" evidence="2">
    <location>
        <begin position="203"/>
        <end position="224"/>
    </location>
</feature>
<proteinExistence type="predicted"/>
<evidence type="ECO:0000259" key="3">
    <source>
        <dbReference type="Pfam" id="PF24985"/>
    </source>
</evidence>
<keyword evidence="5" id="KW-1185">Reference proteome</keyword>
<accession>A0A1A9X276</accession>
<evidence type="ECO:0000313" key="4">
    <source>
        <dbReference type="EnsemblMetazoa" id="GBRI041611-PA"/>
    </source>
</evidence>
<keyword evidence="2" id="KW-1133">Transmembrane helix</keyword>